<evidence type="ECO:0000259" key="9">
    <source>
        <dbReference type="Pfam" id="PF13231"/>
    </source>
</evidence>
<evidence type="ECO:0000313" key="11">
    <source>
        <dbReference type="Proteomes" id="UP000234857"/>
    </source>
</evidence>
<dbReference type="AlphaFoldDB" id="A0A2N5ZG07"/>
<organism evidence="10 11">
    <name type="scientific">Muiribacterium halophilum</name>
    <dbReference type="NCBI Taxonomy" id="2053465"/>
    <lineage>
        <taxon>Bacteria</taxon>
        <taxon>Candidatus Muiribacteriota</taxon>
        <taxon>Candidatus Muiribacteriia</taxon>
        <taxon>Candidatus Muiribacteriales</taxon>
        <taxon>Candidatus Muiribacteriaceae</taxon>
        <taxon>Candidatus Muiribacterium</taxon>
    </lineage>
</organism>
<feature type="transmembrane region" description="Helical" evidence="8">
    <location>
        <begin position="105"/>
        <end position="123"/>
    </location>
</feature>
<proteinExistence type="predicted"/>
<dbReference type="EMBL" id="PKTG01000085">
    <property type="protein sequence ID" value="PLX17576.1"/>
    <property type="molecule type" value="Genomic_DNA"/>
</dbReference>
<dbReference type="GO" id="GO:0005886">
    <property type="term" value="C:plasma membrane"/>
    <property type="evidence" value="ECO:0007669"/>
    <property type="project" value="UniProtKB-SubCell"/>
</dbReference>
<comment type="subcellular location">
    <subcellularLocation>
        <location evidence="1">Cell membrane</location>
        <topology evidence="1">Multi-pass membrane protein</topology>
    </subcellularLocation>
</comment>
<comment type="caution">
    <text evidence="10">The sequence shown here is derived from an EMBL/GenBank/DDBJ whole genome shotgun (WGS) entry which is preliminary data.</text>
</comment>
<dbReference type="Pfam" id="PF13231">
    <property type="entry name" value="PMT_2"/>
    <property type="match status" value="1"/>
</dbReference>
<feature type="transmembrane region" description="Helical" evidence="8">
    <location>
        <begin position="159"/>
        <end position="188"/>
    </location>
</feature>
<protein>
    <recommendedName>
        <fullName evidence="9">Glycosyltransferase RgtA/B/C/D-like domain-containing protein</fullName>
    </recommendedName>
</protein>
<keyword evidence="5 8" id="KW-0812">Transmembrane</keyword>
<gene>
    <name evidence="10" type="ORF">C0601_07410</name>
</gene>
<accession>A0A2N5ZG07</accession>
<dbReference type="InterPro" id="IPR038731">
    <property type="entry name" value="RgtA/B/C-like"/>
</dbReference>
<evidence type="ECO:0000256" key="4">
    <source>
        <dbReference type="ARBA" id="ARBA00022679"/>
    </source>
</evidence>
<reference evidence="10 11" key="1">
    <citation type="submission" date="2017-11" db="EMBL/GenBank/DDBJ databases">
        <title>Genome-resolved metagenomics identifies genetic mobility, metabolic interactions, and unexpected diversity in perchlorate-reducing communities.</title>
        <authorList>
            <person name="Barnum T.P."/>
            <person name="Figueroa I.A."/>
            <person name="Carlstrom C.I."/>
            <person name="Lucas L.N."/>
            <person name="Engelbrektson A.L."/>
            <person name="Coates J.D."/>
        </authorList>
    </citation>
    <scope>NUCLEOTIDE SEQUENCE [LARGE SCALE GENOMIC DNA]</scope>
    <source>
        <strain evidence="10">BM706</strain>
    </source>
</reference>
<name>A0A2N5ZG07_MUIH1</name>
<dbReference type="Proteomes" id="UP000234857">
    <property type="component" value="Unassembled WGS sequence"/>
</dbReference>
<feature type="domain" description="Glycosyltransferase RgtA/B/C/D-like" evidence="9">
    <location>
        <begin position="63"/>
        <end position="208"/>
    </location>
</feature>
<evidence type="ECO:0000313" key="10">
    <source>
        <dbReference type="EMBL" id="PLX17576.1"/>
    </source>
</evidence>
<keyword evidence="4" id="KW-0808">Transferase</keyword>
<sequence length="417" mass="48040">MKKFLLIGFVLIVILKVAFLFFVYSQDKERFFFPDSLTYTRPADQILSHHRFYQHDKPEIFRTPGYPLFIAFSMLFSDNYELILLFMQIILILILSFYIYKKRKLLAIGCLTSIILLLEPRIIVSEFSVLSETLYLFFINIGLFLIIEATKKKTNKRLFIGVILLSLATYIRPVAIFLVPILVVILFLINKVDLKKAGMLFLIHIIILSFWMGRNKVVSDQFIFSSVGGKNLYYYTAAAVLARAENRPYNIVKLEFEKNMLGFSSKEKIKYEKKEAFKILISNPGSTLFVLGKGLMVNIFSPGSELFPQLLGMRKGGSGLVYKFNNLSLLQFFKYLLKEERVLLIAVLPGFLWNIVLLMFFIKNIIKYRKDSIIILGTVFYLYHIVLTAGPAATSRFTAPVVPVMLVIAFYKSRNLG</sequence>
<evidence type="ECO:0000256" key="2">
    <source>
        <dbReference type="ARBA" id="ARBA00022475"/>
    </source>
</evidence>
<evidence type="ECO:0000256" key="5">
    <source>
        <dbReference type="ARBA" id="ARBA00022692"/>
    </source>
</evidence>
<feature type="transmembrane region" description="Helical" evidence="8">
    <location>
        <begin position="342"/>
        <end position="361"/>
    </location>
</feature>
<evidence type="ECO:0000256" key="7">
    <source>
        <dbReference type="ARBA" id="ARBA00023136"/>
    </source>
</evidence>
<dbReference type="PANTHER" id="PTHR33908">
    <property type="entry name" value="MANNOSYLTRANSFERASE YKCB-RELATED"/>
    <property type="match status" value="1"/>
</dbReference>
<evidence type="ECO:0000256" key="8">
    <source>
        <dbReference type="SAM" id="Phobius"/>
    </source>
</evidence>
<evidence type="ECO:0000256" key="6">
    <source>
        <dbReference type="ARBA" id="ARBA00022989"/>
    </source>
</evidence>
<feature type="transmembrane region" description="Helical" evidence="8">
    <location>
        <begin position="276"/>
        <end position="300"/>
    </location>
</feature>
<keyword evidence="7 8" id="KW-0472">Membrane</keyword>
<feature type="transmembrane region" description="Helical" evidence="8">
    <location>
        <begin position="194"/>
        <end position="213"/>
    </location>
</feature>
<keyword evidence="3" id="KW-0328">Glycosyltransferase</keyword>
<dbReference type="InterPro" id="IPR050297">
    <property type="entry name" value="LipidA_mod_glycosyltrf_83"/>
</dbReference>
<dbReference type="GO" id="GO:0009103">
    <property type="term" value="P:lipopolysaccharide biosynthetic process"/>
    <property type="evidence" value="ECO:0007669"/>
    <property type="project" value="UniProtKB-ARBA"/>
</dbReference>
<feature type="transmembrane region" description="Helical" evidence="8">
    <location>
        <begin position="82"/>
        <end position="100"/>
    </location>
</feature>
<feature type="transmembrane region" description="Helical" evidence="8">
    <location>
        <begin position="129"/>
        <end position="147"/>
    </location>
</feature>
<dbReference type="PANTHER" id="PTHR33908:SF11">
    <property type="entry name" value="MEMBRANE PROTEIN"/>
    <property type="match status" value="1"/>
</dbReference>
<keyword evidence="2" id="KW-1003">Cell membrane</keyword>
<feature type="transmembrane region" description="Helical" evidence="8">
    <location>
        <begin position="373"/>
        <end position="391"/>
    </location>
</feature>
<evidence type="ECO:0000256" key="3">
    <source>
        <dbReference type="ARBA" id="ARBA00022676"/>
    </source>
</evidence>
<dbReference type="GO" id="GO:0016763">
    <property type="term" value="F:pentosyltransferase activity"/>
    <property type="evidence" value="ECO:0007669"/>
    <property type="project" value="TreeGrafter"/>
</dbReference>
<keyword evidence="6 8" id="KW-1133">Transmembrane helix</keyword>
<evidence type="ECO:0000256" key="1">
    <source>
        <dbReference type="ARBA" id="ARBA00004651"/>
    </source>
</evidence>